<dbReference type="EMBL" id="HACG01009475">
    <property type="protein sequence ID" value="CEK56340.1"/>
    <property type="molecule type" value="Transcribed_RNA"/>
</dbReference>
<sequence>WIMQENLCMKKRPGISLGNIDIHNYKRIAYFDPQTFVPKNMERPKFRHQLSIWDKNFRVKSGSPCKEVQPPTGSSKEK</sequence>
<organism evidence="1">
    <name type="scientific">Arion vulgaris</name>
    <dbReference type="NCBI Taxonomy" id="1028688"/>
    <lineage>
        <taxon>Eukaryota</taxon>
        <taxon>Metazoa</taxon>
        <taxon>Spiralia</taxon>
        <taxon>Lophotrochozoa</taxon>
        <taxon>Mollusca</taxon>
        <taxon>Gastropoda</taxon>
        <taxon>Heterobranchia</taxon>
        <taxon>Euthyneura</taxon>
        <taxon>Panpulmonata</taxon>
        <taxon>Eupulmonata</taxon>
        <taxon>Stylommatophora</taxon>
        <taxon>Helicina</taxon>
        <taxon>Arionoidea</taxon>
        <taxon>Arionidae</taxon>
        <taxon>Arion</taxon>
    </lineage>
</organism>
<feature type="non-terminal residue" evidence="1">
    <location>
        <position position="78"/>
    </location>
</feature>
<dbReference type="AlphaFoldDB" id="A0A0B6YLH1"/>
<feature type="non-terminal residue" evidence="1">
    <location>
        <position position="1"/>
    </location>
</feature>
<protein>
    <submittedName>
        <fullName evidence="1">Uncharacterized protein</fullName>
    </submittedName>
</protein>
<name>A0A0B6YLH1_9EUPU</name>
<accession>A0A0B6YLH1</accession>
<evidence type="ECO:0000313" key="1">
    <source>
        <dbReference type="EMBL" id="CEK56340.1"/>
    </source>
</evidence>
<proteinExistence type="predicted"/>
<reference evidence="1" key="1">
    <citation type="submission" date="2014-12" db="EMBL/GenBank/DDBJ databases">
        <title>Insight into the proteome of Arion vulgaris.</title>
        <authorList>
            <person name="Aradska J."/>
            <person name="Bulat T."/>
            <person name="Smidak R."/>
            <person name="Sarate P."/>
            <person name="Gangsoo J."/>
            <person name="Sialana F."/>
            <person name="Bilban M."/>
            <person name="Lubec G."/>
        </authorList>
    </citation>
    <scope>NUCLEOTIDE SEQUENCE</scope>
    <source>
        <tissue evidence="1">Skin</tissue>
    </source>
</reference>
<gene>
    <name evidence="1" type="primary">ORF27403</name>
</gene>